<comment type="similarity">
    <text evidence="1">Belongs to the universal stress protein A family.</text>
</comment>
<organism evidence="3 4">
    <name type="scientific">Cellulomonas persica</name>
    <dbReference type="NCBI Taxonomy" id="76861"/>
    <lineage>
        <taxon>Bacteria</taxon>
        <taxon>Bacillati</taxon>
        <taxon>Actinomycetota</taxon>
        <taxon>Actinomycetes</taxon>
        <taxon>Micrococcales</taxon>
        <taxon>Cellulomonadaceae</taxon>
        <taxon>Cellulomonas</taxon>
    </lineage>
</organism>
<evidence type="ECO:0000259" key="2">
    <source>
        <dbReference type="Pfam" id="PF00582"/>
    </source>
</evidence>
<dbReference type="InterPro" id="IPR014729">
    <property type="entry name" value="Rossmann-like_a/b/a_fold"/>
</dbReference>
<feature type="domain" description="UspA" evidence="2">
    <location>
        <begin position="146"/>
        <end position="261"/>
    </location>
</feature>
<sequence>MRTDGPVVVALDGSDRSAQTLRWGVDAAVKRRARLVVAHVVAPAVGPWTWAGAPAVPPDTDAVSDDLRAVCHSVAQAHPDLEVAAVLLQGSTVPALAEYSRDAQLLVAGTRSDQTAASLTISTALSWRARCPVALVRDERSTDGAVVVGVDASPDSWFAAGLAAREAVRRCVPLHVLHARRNGHDTQGRETALDVAADLAETYPGLDVRTILTDGDPVRALVEASRTAGLVVVGSRRLRGRRHLVGRRVARLASCPVLVVRDDIA</sequence>
<comment type="caution">
    <text evidence="3">The sequence shown here is derived from an EMBL/GenBank/DDBJ whole genome shotgun (WGS) entry which is preliminary data.</text>
</comment>
<reference evidence="3 4" key="1">
    <citation type="submission" date="2019-07" db="EMBL/GenBank/DDBJ databases">
        <title>Whole genome shotgun sequence of Cellulomonas persica NBRC 101101.</title>
        <authorList>
            <person name="Hosoyama A."/>
            <person name="Uohara A."/>
            <person name="Ohji S."/>
            <person name="Ichikawa N."/>
        </authorList>
    </citation>
    <scope>NUCLEOTIDE SEQUENCE [LARGE SCALE GENOMIC DNA]</scope>
    <source>
        <strain evidence="3 4">NBRC 101101</strain>
    </source>
</reference>
<dbReference type="EMBL" id="BJUA01000002">
    <property type="protein sequence ID" value="GEK16886.1"/>
    <property type="molecule type" value="Genomic_DNA"/>
</dbReference>
<dbReference type="AlphaFoldDB" id="A0A510UQX1"/>
<evidence type="ECO:0000256" key="1">
    <source>
        <dbReference type="ARBA" id="ARBA00008791"/>
    </source>
</evidence>
<dbReference type="SUPFAM" id="SSF52402">
    <property type="entry name" value="Adenine nucleotide alpha hydrolases-like"/>
    <property type="match status" value="2"/>
</dbReference>
<proteinExistence type="inferred from homology"/>
<dbReference type="Gene3D" id="3.40.50.620">
    <property type="entry name" value="HUPs"/>
    <property type="match status" value="2"/>
</dbReference>
<keyword evidence="4" id="KW-1185">Reference proteome</keyword>
<dbReference type="InterPro" id="IPR006016">
    <property type="entry name" value="UspA"/>
</dbReference>
<dbReference type="RefSeq" id="WP_146805167.1">
    <property type="nucleotide sequence ID" value="NZ_BJUA01000002.1"/>
</dbReference>
<name>A0A510UQX1_9CELL</name>
<accession>A0A510UQX1</accession>
<dbReference type="PANTHER" id="PTHR46268">
    <property type="entry name" value="STRESS RESPONSE PROTEIN NHAX"/>
    <property type="match status" value="1"/>
</dbReference>
<evidence type="ECO:0000313" key="3">
    <source>
        <dbReference type="EMBL" id="GEK16886.1"/>
    </source>
</evidence>
<protein>
    <submittedName>
        <fullName evidence="3">Universal stress protein</fullName>
    </submittedName>
</protein>
<feature type="domain" description="UspA" evidence="2">
    <location>
        <begin position="6"/>
        <end position="137"/>
    </location>
</feature>
<dbReference type="PANTHER" id="PTHR46268:SF6">
    <property type="entry name" value="UNIVERSAL STRESS PROTEIN UP12"/>
    <property type="match status" value="1"/>
</dbReference>
<dbReference type="Proteomes" id="UP000321386">
    <property type="component" value="Unassembled WGS sequence"/>
</dbReference>
<dbReference type="Pfam" id="PF00582">
    <property type="entry name" value="Usp"/>
    <property type="match status" value="2"/>
</dbReference>
<evidence type="ECO:0000313" key="4">
    <source>
        <dbReference type="Proteomes" id="UP000321386"/>
    </source>
</evidence>
<gene>
    <name evidence="3" type="ORF">CPE01_06190</name>
</gene>
<dbReference type="OrthoDB" id="6174426at2"/>